<sequence>MTTIQGAQSASIYNLQATDGSQKSSRPAGLQQQLGDVLESEGLSSEDQASLENDLVDALSALFDSSEGRPDATAVQQTIASVFEEYGLDAEELAGRLGSTEGAPAGGAPVGGPPTGGRPPGGPRGGGPPAGATSEESADETDTESTLLETLQDLLERLSESDDSETTSKISDLLVSGLLGLDEVA</sequence>
<dbReference type="HOGENOM" id="CLU_1458614_0_0_0"/>
<feature type="compositionally biased region" description="Polar residues" evidence="1">
    <location>
        <begin position="42"/>
        <end position="51"/>
    </location>
</feature>
<feature type="compositionally biased region" description="Gly residues" evidence="1">
    <location>
        <begin position="104"/>
        <end position="115"/>
    </location>
</feature>
<feature type="region of interest" description="Disordered" evidence="1">
    <location>
        <begin position="93"/>
        <end position="169"/>
    </location>
</feature>
<dbReference type="Proteomes" id="UP000004358">
    <property type="component" value="Unassembled WGS sequence"/>
</dbReference>
<name>A3ZY20_9BACT</name>
<feature type="compositionally biased region" description="Polar residues" evidence="1">
    <location>
        <begin position="17"/>
        <end position="34"/>
    </location>
</feature>
<evidence type="ECO:0000313" key="3">
    <source>
        <dbReference type="Proteomes" id="UP000004358"/>
    </source>
</evidence>
<feature type="compositionally biased region" description="Low complexity" evidence="1">
    <location>
        <begin position="144"/>
        <end position="153"/>
    </location>
</feature>
<protein>
    <submittedName>
        <fullName evidence="2">Uncharacterized protein</fullName>
    </submittedName>
</protein>
<comment type="caution">
    <text evidence="2">The sequence shown here is derived from an EMBL/GenBank/DDBJ whole genome shotgun (WGS) entry which is preliminary data.</text>
</comment>
<dbReference type="AlphaFoldDB" id="A3ZY20"/>
<dbReference type="RefSeq" id="WP_002653247.1">
    <property type="nucleotide sequence ID" value="NZ_CH672376.1"/>
</dbReference>
<gene>
    <name evidence="2" type="ORF">DSM3645_26764</name>
</gene>
<dbReference type="EMBL" id="AANZ01000020">
    <property type="protein sequence ID" value="EAQ78554.1"/>
    <property type="molecule type" value="Genomic_DNA"/>
</dbReference>
<proteinExistence type="predicted"/>
<evidence type="ECO:0000256" key="1">
    <source>
        <dbReference type="SAM" id="MobiDB-lite"/>
    </source>
</evidence>
<reference evidence="2 3" key="1">
    <citation type="submission" date="2006-02" db="EMBL/GenBank/DDBJ databases">
        <authorList>
            <person name="Amann R."/>
            <person name="Ferriera S."/>
            <person name="Johnson J."/>
            <person name="Kravitz S."/>
            <person name="Halpern A."/>
            <person name="Remington K."/>
            <person name="Beeson K."/>
            <person name="Tran B."/>
            <person name="Rogers Y.-H."/>
            <person name="Friedman R."/>
            <person name="Venter J.C."/>
        </authorList>
    </citation>
    <scope>NUCLEOTIDE SEQUENCE [LARGE SCALE GENOMIC DNA]</scope>
    <source>
        <strain evidence="2 3">DSM 3645</strain>
    </source>
</reference>
<feature type="region of interest" description="Disordered" evidence="1">
    <location>
        <begin position="17"/>
        <end position="51"/>
    </location>
</feature>
<organism evidence="2 3">
    <name type="scientific">Blastopirellula marina DSM 3645</name>
    <dbReference type="NCBI Taxonomy" id="314230"/>
    <lineage>
        <taxon>Bacteria</taxon>
        <taxon>Pseudomonadati</taxon>
        <taxon>Planctomycetota</taxon>
        <taxon>Planctomycetia</taxon>
        <taxon>Pirellulales</taxon>
        <taxon>Pirellulaceae</taxon>
        <taxon>Blastopirellula</taxon>
    </lineage>
</organism>
<accession>A3ZY20</accession>
<evidence type="ECO:0000313" key="2">
    <source>
        <dbReference type="EMBL" id="EAQ78554.1"/>
    </source>
</evidence>